<dbReference type="Pfam" id="PF01529">
    <property type="entry name" value="DHHC"/>
    <property type="match status" value="1"/>
</dbReference>
<keyword evidence="6 7" id="KW-0012">Acyltransferase</keyword>
<evidence type="ECO:0000256" key="4">
    <source>
        <dbReference type="ARBA" id="ARBA00022989"/>
    </source>
</evidence>
<proteinExistence type="inferred from homology"/>
<dbReference type="GO" id="GO:0019706">
    <property type="term" value="F:protein-cysteine S-palmitoyltransferase activity"/>
    <property type="evidence" value="ECO:0000318"/>
    <property type="project" value="GO_Central"/>
</dbReference>
<dbReference type="OMA" id="NVCVEDF"/>
<dbReference type="GO" id="GO:1905337">
    <property type="term" value="P:positive regulation of aggrephagy"/>
    <property type="evidence" value="ECO:0007669"/>
    <property type="project" value="Ensembl"/>
</dbReference>
<name>A0A6I8NC07_ORNAN</name>
<evidence type="ECO:0000256" key="7">
    <source>
        <dbReference type="RuleBase" id="RU079119"/>
    </source>
</evidence>
<feature type="transmembrane region" description="Helical" evidence="7">
    <location>
        <begin position="45"/>
        <end position="65"/>
    </location>
</feature>
<protein>
    <recommendedName>
        <fullName evidence="7">Palmitoyltransferase</fullName>
        <ecNumber evidence="7">2.3.1.225</ecNumber>
    </recommendedName>
</protein>
<accession>A0A6I8NC07</accession>
<dbReference type="Bgee" id="ENSOANG00000041859">
    <property type="expression patterns" value="Expressed in testis"/>
</dbReference>
<evidence type="ECO:0000313" key="10">
    <source>
        <dbReference type="Proteomes" id="UP000002279"/>
    </source>
</evidence>
<dbReference type="EC" id="2.3.1.225" evidence="7"/>
<evidence type="ECO:0000256" key="5">
    <source>
        <dbReference type="ARBA" id="ARBA00023136"/>
    </source>
</evidence>
<evidence type="ECO:0000256" key="2">
    <source>
        <dbReference type="ARBA" id="ARBA00022679"/>
    </source>
</evidence>
<reference evidence="9 10" key="1">
    <citation type="journal article" date="2008" name="Nature">
        <title>Genome analysis of the platypus reveals unique signatures of evolution.</title>
        <authorList>
            <person name="Warren W.C."/>
            <person name="Hillier L.W."/>
            <person name="Marshall Graves J.A."/>
            <person name="Birney E."/>
            <person name="Ponting C.P."/>
            <person name="Grutzner F."/>
            <person name="Belov K."/>
            <person name="Miller W."/>
            <person name="Clarke L."/>
            <person name="Chinwalla A.T."/>
            <person name="Yang S.P."/>
            <person name="Heger A."/>
            <person name="Locke D.P."/>
            <person name="Miethke P."/>
            <person name="Waters P.D."/>
            <person name="Veyrunes F."/>
            <person name="Fulton L."/>
            <person name="Fulton B."/>
            <person name="Graves T."/>
            <person name="Wallis J."/>
            <person name="Puente X.S."/>
            <person name="Lopez-Otin C."/>
            <person name="Ordonez G.R."/>
            <person name="Eichler E.E."/>
            <person name="Chen L."/>
            <person name="Cheng Z."/>
            <person name="Deakin J.E."/>
            <person name="Alsop A."/>
            <person name="Thompson K."/>
            <person name="Kirby P."/>
            <person name="Papenfuss A.T."/>
            <person name="Wakefield M.J."/>
            <person name="Olender T."/>
            <person name="Lancet D."/>
            <person name="Huttley G.A."/>
            <person name="Smit A.F."/>
            <person name="Pask A."/>
            <person name="Temple-Smith P."/>
            <person name="Batzer M.A."/>
            <person name="Walker J.A."/>
            <person name="Konkel M.K."/>
            <person name="Harris R.S."/>
            <person name="Whittington C.M."/>
            <person name="Wong E.S."/>
            <person name="Gemmell N.J."/>
            <person name="Buschiazzo E."/>
            <person name="Vargas Jentzsch I.M."/>
            <person name="Merkel A."/>
            <person name="Schmitz J."/>
            <person name="Zemann A."/>
            <person name="Churakov G."/>
            <person name="Kriegs J.O."/>
            <person name="Brosius J."/>
            <person name="Murchison E.P."/>
            <person name="Sachidanandam R."/>
            <person name="Smith C."/>
            <person name="Hannon G.J."/>
            <person name="Tsend-Ayush E."/>
            <person name="McMillan D."/>
            <person name="Attenborough R."/>
            <person name="Rens W."/>
            <person name="Ferguson-Smith M."/>
            <person name="Lefevre C.M."/>
            <person name="Sharp J.A."/>
            <person name="Nicholas K.R."/>
            <person name="Ray D.A."/>
            <person name="Kube M."/>
            <person name="Reinhardt R."/>
            <person name="Pringle T.H."/>
            <person name="Taylor J."/>
            <person name="Jones R.C."/>
            <person name="Nixon B."/>
            <person name="Dacheux J.L."/>
            <person name="Niwa H."/>
            <person name="Sekita Y."/>
            <person name="Huang X."/>
            <person name="Stark A."/>
            <person name="Kheradpour P."/>
            <person name="Kellis M."/>
            <person name="Flicek P."/>
            <person name="Chen Y."/>
            <person name="Webber C."/>
            <person name="Hardison R."/>
            <person name="Nelson J."/>
            <person name="Hallsworth-Pepin K."/>
            <person name="Delehaunty K."/>
            <person name="Markovic C."/>
            <person name="Minx P."/>
            <person name="Feng Y."/>
            <person name="Kremitzki C."/>
            <person name="Mitreva M."/>
            <person name="Glasscock J."/>
            <person name="Wylie T."/>
            <person name="Wohldmann P."/>
            <person name="Thiru P."/>
            <person name="Nhan M.N."/>
            <person name="Pohl C.S."/>
            <person name="Smith S.M."/>
            <person name="Hou S."/>
            <person name="Nefedov M."/>
            <person name="de Jong P.J."/>
            <person name="Renfree M.B."/>
            <person name="Mardis E.R."/>
            <person name="Wilson R.K."/>
        </authorList>
    </citation>
    <scope>NUCLEOTIDE SEQUENCE [LARGE SCALE GENOMIC DNA]</scope>
    <source>
        <strain evidence="9 10">Glennie</strain>
    </source>
</reference>
<dbReference type="GO" id="GO:0005783">
    <property type="term" value="C:endoplasmic reticulum"/>
    <property type="evidence" value="ECO:0000318"/>
    <property type="project" value="GO_Central"/>
</dbReference>
<gene>
    <name evidence="9" type="primary">ZDHHC19</name>
</gene>
<evidence type="ECO:0000256" key="6">
    <source>
        <dbReference type="ARBA" id="ARBA00023315"/>
    </source>
</evidence>
<comment type="domain">
    <text evidence="7">The DHHC domain is required for palmitoyltransferase activity.</text>
</comment>
<evidence type="ECO:0000256" key="1">
    <source>
        <dbReference type="ARBA" id="ARBA00004141"/>
    </source>
</evidence>
<dbReference type="PANTHER" id="PTHR22883:SF326">
    <property type="entry name" value="PALMITOYLTRANSFERASE ZDHHC19"/>
    <property type="match status" value="1"/>
</dbReference>
<keyword evidence="3 7" id="KW-0812">Transmembrane</keyword>
<sequence>MPPGTLPRPWALPSLFAAINVALLVSLSGLFFSFPCRWLAQQGHWVFPVLTGTLFVPTLVSLVLLNFSDPGTLHRGTEWQCPREVQVMWVNKTAFRLQWCSSCCYHRPPRTIHCPCCNICVEDFDHHCKWVNNCVGHRNFRCFLLLVSSLSLYTAAVLASCLAFFVYSYRQPFSVDKFCAVAVSIPAAIFLVPLVLLLAVQVLSVSAAERSFESKCRYLRNYNPFNQGCLLNWYLALCAPLGPKYMAEAVRLQGVLSPSWTWVPDRPWTRWHANLDAFPQPLWRLEREPLGRGEAAPQQEAST</sequence>
<organism evidence="9 10">
    <name type="scientific">Ornithorhynchus anatinus</name>
    <name type="common">Duckbill platypus</name>
    <dbReference type="NCBI Taxonomy" id="9258"/>
    <lineage>
        <taxon>Eukaryota</taxon>
        <taxon>Metazoa</taxon>
        <taxon>Chordata</taxon>
        <taxon>Craniata</taxon>
        <taxon>Vertebrata</taxon>
        <taxon>Euteleostomi</taxon>
        <taxon>Mammalia</taxon>
        <taxon>Monotremata</taxon>
        <taxon>Ornithorhynchidae</taxon>
        <taxon>Ornithorhynchus</taxon>
    </lineage>
</organism>
<feature type="domain" description="Palmitoyltransferase DHHC" evidence="8">
    <location>
        <begin position="96"/>
        <end position="206"/>
    </location>
</feature>
<comment type="subcellular location">
    <subcellularLocation>
        <location evidence="1">Membrane</location>
        <topology evidence="1">Multi-pass membrane protein</topology>
    </subcellularLocation>
</comment>
<reference evidence="9" key="2">
    <citation type="submission" date="2025-08" db="UniProtKB">
        <authorList>
            <consortium name="Ensembl"/>
        </authorList>
    </citation>
    <scope>IDENTIFICATION</scope>
    <source>
        <strain evidence="9">Glennie</strain>
    </source>
</reference>
<dbReference type="GO" id="GO:0035973">
    <property type="term" value="P:aggrephagy"/>
    <property type="evidence" value="ECO:0007669"/>
    <property type="project" value="Ensembl"/>
</dbReference>
<comment type="similarity">
    <text evidence="7">Belongs to the DHHC palmitoyltransferase family.</text>
</comment>
<comment type="catalytic activity">
    <reaction evidence="7">
        <text>L-cysteinyl-[protein] + hexadecanoyl-CoA = S-hexadecanoyl-L-cysteinyl-[protein] + CoA</text>
        <dbReference type="Rhea" id="RHEA:36683"/>
        <dbReference type="Rhea" id="RHEA-COMP:10131"/>
        <dbReference type="Rhea" id="RHEA-COMP:11032"/>
        <dbReference type="ChEBI" id="CHEBI:29950"/>
        <dbReference type="ChEBI" id="CHEBI:57287"/>
        <dbReference type="ChEBI" id="CHEBI:57379"/>
        <dbReference type="ChEBI" id="CHEBI:74151"/>
        <dbReference type="EC" id="2.3.1.225"/>
    </reaction>
</comment>
<dbReference type="GO" id="GO:0006612">
    <property type="term" value="P:protein targeting to membrane"/>
    <property type="evidence" value="ECO:0000318"/>
    <property type="project" value="GO_Central"/>
</dbReference>
<dbReference type="InterPro" id="IPR039859">
    <property type="entry name" value="PFA4/ZDH16/20/ERF2-like"/>
</dbReference>
<evidence type="ECO:0000259" key="8">
    <source>
        <dbReference type="Pfam" id="PF01529"/>
    </source>
</evidence>
<dbReference type="GO" id="GO:0071211">
    <property type="term" value="P:protein targeting to vacuole involved in autophagy"/>
    <property type="evidence" value="ECO:0007669"/>
    <property type="project" value="Ensembl"/>
</dbReference>
<dbReference type="GO" id="GO:0000139">
    <property type="term" value="C:Golgi membrane"/>
    <property type="evidence" value="ECO:0007669"/>
    <property type="project" value="Ensembl"/>
</dbReference>
<evidence type="ECO:0000256" key="3">
    <source>
        <dbReference type="ARBA" id="ARBA00022692"/>
    </source>
</evidence>
<dbReference type="AlphaFoldDB" id="A0A6I8NC07"/>
<dbReference type="PANTHER" id="PTHR22883">
    <property type="entry name" value="ZINC FINGER DHHC DOMAIN CONTAINING PROTEIN"/>
    <property type="match status" value="1"/>
</dbReference>
<dbReference type="InParanoid" id="A0A6I8NC07"/>
<evidence type="ECO:0000313" key="9">
    <source>
        <dbReference type="Ensembl" id="ENSOANP00000038283.1"/>
    </source>
</evidence>
<feature type="transmembrane region" description="Helical" evidence="7">
    <location>
        <begin position="143"/>
        <end position="167"/>
    </location>
</feature>
<feature type="transmembrane region" description="Helical" evidence="7">
    <location>
        <begin position="187"/>
        <end position="208"/>
    </location>
</feature>
<keyword evidence="4 7" id="KW-1133">Transmembrane helix</keyword>
<dbReference type="Proteomes" id="UP000002279">
    <property type="component" value="Chromosome 1"/>
</dbReference>
<reference evidence="9" key="3">
    <citation type="submission" date="2025-09" db="UniProtKB">
        <authorList>
            <consortium name="Ensembl"/>
        </authorList>
    </citation>
    <scope>IDENTIFICATION</scope>
    <source>
        <strain evidence="9">Glennie</strain>
    </source>
</reference>
<dbReference type="InterPro" id="IPR001594">
    <property type="entry name" value="Palmitoyltrfase_DHHC"/>
</dbReference>
<keyword evidence="10" id="KW-1185">Reference proteome</keyword>
<dbReference type="PROSITE" id="PS50216">
    <property type="entry name" value="DHHC"/>
    <property type="match status" value="1"/>
</dbReference>
<keyword evidence="2 7" id="KW-0808">Transferase</keyword>
<dbReference type="GO" id="GO:0005794">
    <property type="term" value="C:Golgi apparatus"/>
    <property type="evidence" value="ECO:0000318"/>
    <property type="project" value="GO_Central"/>
</dbReference>
<feature type="transmembrane region" description="Helical" evidence="7">
    <location>
        <begin position="12"/>
        <end position="33"/>
    </location>
</feature>
<dbReference type="GeneTree" id="ENSGT00940000161784"/>
<keyword evidence="5 7" id="KW-0472">Membrane</keyword>
<dbReference type="Ensembl" id="ENSOANT00000067252.1">
    <property type="protein sequence ID" value="ENSOANP00000038283.1"/>
    <property type="gene ID" value="ENSOANG00000041859.1"/>
</dbReference>
<dbReference type="FunCoup" id="A0A6I8NC07">
    <property type="interactions" value="43"/>
</dbReference>
<dbReference type="GO" id="GO:0097356">
    <property type="term" value="C:perinucleolar compartment"/>
    <property type="evidence" value="ECO:0007669"/>
    <property type="project" value="Ensembl"/>
</dbReference>